<evidence type="ECO:0000259" key="4">
    <source>
        <dbReference type="PROSITE" id="PS50949"/>
    </source>
</evidence>
<accession>A0A1P8KH22</accession>
<geneLocation type="plasmid" evidence="5">
    <name>pALWED2.1</name>
</geneLocation>
<dbReference type="Pfam" id="PF07702">
    <property type="entry name" value="UTRA"/>
    <property type="match status" value="1"/>
</dbReference>
<dbReference type="CDD" id="cd07377">
    <property type="entry name" value="WHTH_GntR"/>
    <property type="match status" value="1"/>
</dbReference>
<dbReference type="Gene3D" id="3.40.1410.10">
    <property type="entry name" value="Chorismate lyase-like"/>
    <property type="match status" value="1"/>
</dbReference>
<dbReference type="EMBL" id="JACHLA010000028">
    <property type="protein sequence ID" value="MBB6364757.1"/>
    <property type="molecule type" value="Genomic_DNA"/>
</dbReference>
<geneLocation type="plasmid" evidence="8 9">
    <name>pAL_065-3</name>
</geneLocation>
<dbReference type="SMART" id="SM00866">
    <property type="entry name" value="UTRA"/>
    <property type="match status" value="1"/>
</dbReference>
<keyword evidence="2" id="KW-0238">DNA-binding</keyword>
<dbReference type="EMBL" id="CP078047">
    <property type="protein sequence ID" value="QXR09337.1"/>
    <property type="molecule type" value="Genomic_DNA"/>
</dbReference>
<keyword evidence="5" id="KW-0614">Plasmid</keyword>
<organism evidence="5">
    <name type="scientific">Acinetobacter lwoffii</name>
    <dbReference type="NCBI Taxonomy" id="28090"/>
    <lineage>
        <taxon>Bacteria</taxon>
        <taxon>Pseudomonadati</taxon>
        <taxon>Pseudomonadota</taxon>
        <taxon>Gammaproteobacteria</taxon>
        <taxon>Moraxellales</taxon>
        <taxon>Moraxellaceae</taxon>
        <taxon>Acinetobacter</taxon>
    </lineage>
</organism>
<dbReference type="GeneID" id="69584598"/>
<reference evidence="8" key="2">
    <citation type="submission" date="2018-10" db="EMBL/GenBank/DDBJ databases">
        <authorList>
            <person name="D'Souza A.W."/>
            <person name="Potter R.F."/>
            <person name="Wallace M."/>
            <person name="Shupe A."/>
            <person name="Patel S."/>
            <person name="Sun S."/>
            <person name="Gul D."/>
            <person name="Kwon J.H."/>
            <person name="Andleeb S."/>
            <person name="Burnham C.-A.D."/>
            <person name="Dantas G."/>
        </authorList>
    </citation>
    <scope>NUCLEOTIDE SEQUENCE</scope>
    <source>
        <strain evidence="8">AL_065</strain>
        <plasmid evidence="8">pAL_065-3</plasmid>
    </source>
</reference>
<dbReference type="PANTHER" id="PTHR44846:SF1">
    <property type="entry name" value="MANNOSYL-D-GLYCERATE TRANSPORT_METABOLISM SYSTEM REPRESSOR MNGR-RELATED"/>
    <property type="match status" value="1"/>
</dbReference>
<dbReference type="SUPFAM" id="SSF46785">
    <property type="entry name" value="Winged helix' DNA-binding domain"/>
    <property type="match status" value="1"/>
</dbReference>
<dbReference type="GO" id="GO:0003700">
    <property type="term" value="F:DNA-binding transcription factor activity"/>
    <property type="evidence" value="ECO:0007669"/>
    <property type="project" value="InterPro"/>
</dbReference>
<sequence>MKYMEIRDLIEAELKNYSSNQMIPSERYLALKFDCSRETVRKAYEQLRAEDKIFKRQNLGWFVSNKKIQYSPNSIENFRSYMKAQGFNVRTELISTRQLERLDHSNLFSEENRKLGFIEIIRLRYADDVPVLLEYNYLPVALFPNVLNYDVITSVQDVIKNHFHYNYTSSQLKIKNTGVSHFESQHLGIPLSQTATYIERISKSDDLVIEYDIEIWSQDKIEMTLDIQA</sequence>
<reference evidence="8" key="3">
    <citation type="journal article" date="2019" name="Nat. Commun.">
        <title>Spatiotemporal dynamics of multidrug resistant bacteria on intensive care unit surfaces.</title>
        <authorList>
            <person name="D'Souza A.W."/>
            <person name="Potter R.F."/>
            <person name="Wallace M."/>
            <person name="Shupe A."/>
            <person name="Patel S."/>
            <person name="Sun X."/>
            <person name="Gul D."/>
            <person name="Kwon J.H."/>
            <person name="Andleeb S."/>
            <person name="Burnham C.D."/>
            <person name="Dantas G."/>
        </authorList>
    </citation>
    <scope>NUCLEOTIDE SEQUENCE</scope>
    <source>
        <strain evidence="8">AL_065</strain>
    </source>
</reference>
<dbReference type="PANTHER" id="PTHR44846">
    <property type="entry name" value="MANNOSYL-D-GLYCERATE TRANSPORT/METABOLISM SYSTEM REPRESSOR MNGR-RELATED"/>
    <property type="match status" value="1"/>
</dbReference>
<dbReference type="InterPro" id="IPR050679">
    <property type="entry name" value="Bact_HTH_transcr_reg"/>
</dbReference>
<dbReference type="InterPro" id="IPR011663">
    <property type="entry name" value="UTRA"/>
</dbReference>
<evidence type="ECO:0000256" key="3">
    <source>
        <dbReference type="ARBA" id="ARBA00023163"/>
    </source>
</evidence>
<protein>
    <submittedName>
        <fullName evidence="6">GntR family transcriptional regulator</fullName>
    </submittedName>
</protein>
<reference evidence="5" key="1">
    <citation type="journal article" date="2016" name="Biomed. Res. Int.">
        <title>Resistance of Permafrost and Modern Acinetobacter lwoffii Strains to Heavy Metals and Arsenic Revealed by Genome Analysis.</title>
        <authorList>
            <person name="Mindlin S."/>
            <person name="Petrenko A."/>
            <person name="Kurakov A."/>
            <person name="Beletsky A."/>
            <person name="Mardanov A."/>
            <person name="Petrova M."/>
        </authorList>
    </citation>
    <scope>NUCLEOTIDE SEQUENCE</scope>
    <source>
        <strain evidence="5">ED45-23</strain>
        <plasmid evidence="5">pALWED2.1</plasmid>
    </source>
</reference>
<reference evidence="6 10" key="4">
    <citation type="submission" date="2020-08" db="EMBL/GenBank/DDBJ databases">
        <title>Functional genomics of gut bacteria from endangered species of beetles.</title>
        <authorList>
            <person name="Carlos-Shanley C."/>
        </authorList>
    </citation>
    <scope>NUCLEOTIDE SEQUENCE [LARGE SCALE GENOMIC DNA]</scope>
    <source>
        <strain evidence="6 10">S00127</strain>
    </source>
</reference>
<evidence type="ECO:0000256" key="1">
    <source>
        <dbReference type="ARBA" id="ARBA00023015"/>
    </source>
</evidence>
<evidence type="ECO:0000313" key="10">
    <source>
        <dbReference type="Proteomes" id="UP000548425"/>
    </source>
</evidence>
<dbReference type="InterPro" id="IPR036388">
    <property type="entry name" value="WH-like_DNA-bd_sf"/>
</dbReference>
<dbReference type="Proteomes" id="UP001262767">
    <property type="component" value="Unassembled WGS sequence"/>
</dbReference>
<dbReference type="STRING" id="28090.GCA_002119785_03311"/>
<evidence type="ECO:0000256" key="2">
    <source>
        <dbReference type="ARBA" id="ARBA00023125"/>
    </source>
</evidence>
<dbReference type="AlphaFoldDB" id="A0A1P8KH22"/>
<dbReference type="InterPro" id="IPR000524">
    <property type="entry name" value="Tscrpt_reg_HTH_GntR"/>
</dbReference>
<keyword evidence="1" id="KW-0805">Transcription regulation</keyword>
<reference evidence="7" key="6">
    <citation type="submission" date="2023-07" db="EMBL/GenBank/DDBJ databases">
        <title>Sorghum-associated microbial communities from plants grown in Nebraska, USA.</title>
        <authorList>
            <person name="Schachtman D."/>
        </authorList>
    </citation>
    <scope>NUCLEOTIDE SEQUENCE</scope>
    <source>
        <strain evidence="7">BE44</strain>
    </source>
</reference>
<dbReference type="PRINTS" id="PR00035">
    <property type="entry name" value="HTHGNTR"/>
</dbReference>
<dbReference type="GO" id="GO:0045892">
    <property type="term" value="P:negative regulation of DNA-templated transcription"/>
    <property type="evidence" value="ECO:0007669"/>
    <property type="project" value="TreeGrafter"/>
</dbReference>
<evidence type="ECO:0000313" key="5">
    <source>
        <dbReference type="EMBL" id="APW48987.1"/>
    </source>
</evidence>
<evidence type="ECO:0000313" key="7">
    <source>
        <dbReference type="EMBL" id="MDR6630767.1"/>
    </source>
</evidence>
<dbReference type="PROSITE" id="PS50949">
    <property type="entry name" value="HTH_GNTR"/>
    <property type="match status" value="1"/>
</dbReference>
<dbReference type="Pfam" id="PF00392">
    <property type="entry name" value="GntR"/>
    <property type="match status" value="1"/>
</dbReference>
<proteinExistence type="predicted"/>
<evidence type="ECO:0000313" key="9">
    <source>
        <dbReference type="Proteomes" id="UP000293391"/>
    </source>
</evidence>
<dbReference type="InterPro" id="IPR036390">
    <property type="entry name" value="WH_DNA-bd_sf"/>
</dbReference>
<dbReference type="Proteomes" id="UP000293391">
    <property type="component" value="Plasmid pAL_065-3"/>
</dbReference>
<dbReference type="Gene3D" id="1.10.10.10">
    <property type="entry name" value="Winged helix-like DNA-binding domain superfamily/Winged helix DNA-binding domain"/>
    <property type="match status" value="1"/>
</dbReference>
<reference evidence="8" key="5">
    <citation type="submission" date="2021-06" db="EMBL/GenBank/DDBJ databases">
        <authorList>
            <person name="Diorio-Toth L."/>
        </authorList>
    </citation>
    <scope>NUCLEOTIDE SEQUENCE</scope>
    <source>
        <strain evidence="8">AL_065</strain>
        <plasmid evidence="8">pAL_065-3</plasmid>
    </source>
</reference>
<evidence type="ECO:0000313" key="6">
    <source>
        <dbReference type="EMBL" id="MBB6364757.1"/>
    </source>
</evidence>
<dbReference type="SUPFAM" id="SSF64288">
    <property type="entry name" value="Chorismate lyase-like"/>
    <property type="match status" value="1"/>
</dbReference>
<dbReference type="Proteomes" id="UP000548425">
    <property type="component" value="Unassembled WGS sequence"/>
</dbReference>
<dbReference type="RefSeq" id="WP_004647775.1">
    <property type="nucleotide sequence ID" value="NZ_BBSQ01000066.1"/>
</dbReference>
<dbReference type="InterPro" id="IPR028978">
    <property type="entry name" value="Chorismate_lyase_/UTRA_dom_sf"/>
</dbReference>
<gene>
    <name evidence="5" type="ORF">BAA97_p0072</name>
    <name evidence="8" type="ORF">EVX74_017355</name>
    <name evidence="6" type="ORF">HNP34_002913</name>
    <name evidence="7" type="ORF">J2X86_002830</name>
</gene>
<dbReference type="GO" id="GO:0003677">
    <property type="term" value="F:DNA binding"/>
    <property type="evidence" value="ECO:0007669"/>
    <property type="project" value="UniProtKB-KW"/>
</dbReference>
<dbReference type="EMBL" id="JAVDSC010000017">
    <property type="protein sequence ID" value="MDR6630767.1"/>
    <property type="molecule type" value="Genomic_DNA"/>
</dbReference>
<dbReference type="EMBL" id="KX426229">
    <property type="protein sequence ID" value="APW48987.1"/>
    <property type="molecule type" value="Genomic_DNA"/>
</dbReference>
<feature type="domain" description="HTH gntR-type" evidence="4">
    <location>
        <begin position="1"/>
        <end position="66"/>
    </location>
</feature>
<keyword evidence="3" id="KW-0804">Transcription</keyword>
<evidence type="ECO:0000313" key="8">
    <source>
        <dbReference type="EMBL" id="QXR09337.1"/>
    </source>
</evidence>
<name>A0A1P8KH22_ACILW</name>